<dbReference type="AlphaFoldDB" id="A0A1W6L914"/>
<dbReference type="RefSeq" id="WP_085751010.1">
    <property type="nucleotide sequence ID" value="NZ_BSPR01000007.1"/>
</dbReference>
<name>A0A1W6L914_9BURK</name>
<dbReference type="Gene3D" id="3.90.1300.10">
    <property type="entry name" value="Amidase signature (AS) domain"/>
    <property type="match status" value="1"/>
</dbReference>
<dbReference type="STRING" id="946333.A4W93_12970"/>
<dbReference type="InterPro" id="IPR023631">
    <property type="entry name" value="Amidase_dom"/>
</dbReference>
<evidence type="ECO:0000313" key="1">
    <source>
        <dbReference type="EMBL" id="ARN20732.1"/>
    </source>
</evidence>
<dbReference type="InterPro" id="IPR036928">
    <property type="entry name" value="AS_sf"/>
</dbReference>
<dbReference type="GO" id="GO:0003824">
    <property type="term" value="F:catalytic activity"/>
    <property type="evidence" value="ECO:0007669"/>
    <property type="project" value="InterPro"/>
</dbReference>
<organism evidence="1 2">
    <name type="scientific">Piscinibacter gummiphilus</name>
    <dbReference type="NCBI Taxonomy" id="946333"/>
    <lineage>
        <taxon>Bacteria</taxon>
        <taxon>Pseudomonadati</taxon>
        <taxon>Pseudomonadota</taxon>
        <taxon>Betaproteobacteria</taxon>
        <taxon>Burkholderiales</taxon>
        <taxon>Sphaerotilaceae</taxon>
        <taxon>Piscinibacter</taxon>
    </lineage>
</organism>
<dbReference type="KEGG" id="rgu:A4W93_12970"/>
<accession>A0A1W6L914</accession>
<dbReference type="PANTHER" id="PTHR11895">
    <property type="entry name" value="TRANSAMIDASE"/>
    <property type="match status" value="1"/>
</dbReference>
<dbReference type="Proteomes" id="UP000193427">
    <property type="component" value="Chromosome"/>
</dbReference>
<sequence length="450" mass="46595">MTHDLSAAREAILLGQHSASDALARCTEAARAAPAETYVRRFAGQPEATATAVDLQHRAGIPLPPLAGLAVSIKDLFDVAGFPTTAGSLVLRDQAPAAADAPVVARLRRAGAALTGHTHMTEFAFSGVGLNPHLGTPPNPATAALDGTPRIPGGSTSGGGVSVASGAAFAALGSDTGGSIRIPAALQGLVGFKNTSRLTPTAGTVPLSPTLDTACAITRSVRDAVLLHEVLADRKVTLRHRPAASLRLAVPSTTLLDGLEPAVAAAFERALATLRQAGARIDDIALDELAELRSMNALGGFPAAEAWAWHRDLLARDEARYDPRVVSRIRRGATISAADHLKLIDARRDWIARVEHRLRPYDALLSPTVPVVAPSIASLATDDAFFAMNALLLRNPSVINFLDGCALSLPCHAAGELPMGLMVWGPALADDTVLDTSLAIERALAGAGAA</sequence>
<evidence type="ECO:0000313" key="2">
    <source>
        <dbReference type="Proteomes" id="UP000193427"/>
    </source>
</evidence>
<dbReference type="InterPro" id="IPR000120">
    <property type="entry name" value="Amidase"/>
</dbReference>
<dbReference type="SUPFAM" id="SSF75304">
    <property type="entry name" value="Amidase signature (AS) enzymes"/>
    <property type="match status" value="1"/>
</dbReference>
<proteinExistence type="predicted"/>
<dbReference type="Pfam" id="PF01425">
    <property type="entry name" value="Amidase"/>
    <property type="match status" value="1"/>
</dbReference>
<dbReference type="NCBIfam" id="NF005460">
    <property type="entry name" value="PRK07056.1"/>
    <property type="match status" value="1"/>
</dbReference>
<reference evidence="1 2" key="1">
    <citation type="submission" date="2016-04" db="EMBL/GenBank/DDBJ databases">
        <title>Complete genome sequence of natural rubber-degrading, novel Gram-negative bacterium, Rhizobacter gummiphilus strain NS21.</title>
        <authorList>
            <person name="Tabata M."/>
            <person name="Kasai D."/>
            <person name="Fukuda M."/>
        </authorList>
    </citation>
    <scope>NUCLEOTIDE SEQUENCE [LARGE SCALE GENOMIC DNA]</scope>
    <source>
        <strain evidence="1 2">NS21</strain>
    </source>
</reference>
<dbReference type="OrthoDB" id="112488at2"/>
<dbReference type="EMBL" id="CP015118">
    <property type="protein sequence ID" value="ARN20732.1"/>
    <property type="molecule type" value="Genomic_DNA"/>
</dbReference>
<dbReference type="PANTHER" id="PTHR11895:SF176">
    <property type="entry name" value="AMIDASE AMID-RELATED"/>
    <property type="match status" value="1"/>
</dbReference>
<protein>
    <submittedName>
        <fullName evidence="1">Amidase</fullName>
    </submittedName>
</protein>
<gene>
    <name evidence="1" type="ORF">A4W93_12970</name>
</gene>
<keyword evidence="2" id="KW-1185">Reference proteome</keyword>